<keyword evidence="4" id="KW-0282">Flagellum</keyword>
<dbReference type="EMBL" id="CAJRST010041110">
    <property type="protein sequence ID" value="CAG6021414.1"/>
    <property type="molecule type" value="Genomic_DNA"/>
</dbReference>
<dbReference type="InterPro" id="IPR008805">
    <property type="entry name" value="RIB43A"/>
</dbReference>
<proteinExistence type="inferred from homology"/>
<comment type="caution">
    <text evidence="12">The sequence shown here is derived from an EMBL/GenBank/DDBJ whole genome shotgun (WGS) entry which is preliminary data.</text>
</comment>
<evidence type="ECO:0000256" key="3">
    <source>
        <dbReference type="ARBA" id="ARBA00022490"/>
    </source>
</evidence>
<comment type="subunit">
    <text evidence="10">Microtubule inner protein component of sperm flagellar doublet microtubules.</text>
</comment>
<comment type="subcellular location">
    <subcellularLocation>
        <location evidence="1">Cytoplasm</location>
        <location evidence="1">Cytoskeleton</location>
        <location evidence="1">Flagellum axoneme</location>
    </subcellularLocation>
</comment>
<comment type="similarity">
    <text evidence="2">Belongs to the RIB43A family.</text>
</comment>
<evidence type="ECO:0000256" key="4">
    <source>
        <dbReference type="ARBA" id="ARBA00022846"/>
    </source>
</evidence>
<evidence type="ECO:0000256" key="5">
    <source>
        <dbReference type="ARBA" id="ARBA00023054"/>
    </source>
</evidence>
<dbReference type="PANTHER" id="PTHR14517:SF11">
    <property type="entry name" value="RIB43A-LIKE WITH COILED-COILS PROTEIN 1"/>
    <property type="match status" value="1"/>
</dbReference>
<evidence type="ECO:0000256" key="9">
    <source>
        <dbReference type="ARBA" id="ARBA00041087"/>
    </source>
</evidence>
<dbReference type="OrthoDB" id="429119at2759"/>
<dbReference type="AlphaFoldDB" id="A0A8S4BZM5"/>
<evidence type="ECO:0000256" key="6">
    <source>
        <dbReference type="ARBA" id="ARBA00023069"/>
    </source>
</evidence>
<dbReference type="PANTHER" id="PTHR14517">
    <property type="entry name" value="RIB43A-RELATED"/>
    <property type="match status" value="1"/>
</dbReference>
<sequence>MNMYKVDLPLDQSTEKAVERRRSAENARKARIFNTRLRVMGLDQDALDYQVHVKKHQQQMEKQRDKSFEMLRKYQDEVLQQQDTDEKEKRENLHKDLTKYWQTQQQEEDYPEDGLKCGLKGAIMISMPEAELGPASMQIFQGEGTGEEEMRREQIEKTKRDLQAQIDENKRKQLGDKYREMMVNKDLLHQDLQGIQQAALEEESKKVGRIALDNYNQALAAERAENLKEQHLKEYRENLAEMWHTVTSDMMTESADAAEIGVGEGRPPQILPDRWKGMTPEQLQTIQREQEQQRMEKQRKLDAEKIQSVAEDFQLLKLSRKVEEEARKAAELRREQRIQMDQYNLQLAREQHAHREYLNRELYTNKPTKDYFKQFNTSTR</sequence>
<keyword evidence="13" id="KW-1185">Reference proteome</keyword>
<keyword evidence="6" id="KW-0969">Cilium</keyword>
<reference evidence="12" key="1">
    <citation type="submission" date="2021-05" db="EMBL/GenBank/DDBJ databases">
        <authorList>
            <person name="Tigano A."/>
        </authorList>
    </citation>
    <scope>NUCLEOTIDE SEQUENCE</scope>
</reference>
<name>A0A8S4BZM5_9TELE</name>
<evidence type="ECO:0000256" key="1">
    <source>
        <dbReference type="ARBA" id="ARBA00004611"/>
    </source>
</evidence>
<keyword evidence="7" id="KW-0206">Cytoskeleton</keyword>
<feature type="coiled-coil region" evidence="11">
    <location>
        <begin position="287"/>
        <end position="335"/>
    </location>
</feature>
<evidence type="ECO:0000256" key="10">
    <source>
        <dbReference type="ARBA" id="ARBA00046435"/>
    </source>
</evidence>
<evidence type="ECO:0000256" key="7">
    <source>
        <dbReference type="ARBA" id="ARBA00023212"/>
    </source>
</evidence>
<accession>A0A8S4BZM5</accession>
<keyword evidence="5 11" id="KW-0175">Coiled coil</keyword>
<dbReference type="Proteomes" id="UP000677803">
    <property type="component" value="Unassembled WGS sequence"/>
</dbReference>
<protein>
    <recommendedName>
        <fullName evidence="9">RIB43A-like with coiled-coils protein 1</fullName>
    </recommendedName>
</protein>
<keyword evidence="8" id="KW-0966">Cell projection</keyword>
<evidence type="ECO:0000256" key="8">
    <source>
        <dbReference type="ARBA" id="ARBA00023273"/>
    </source>
</evidence>
<evidence type="ECO:0000313" key="12">
    <source>
        <dbReference type="EMBL" id="CAG6021414.1"/>
    </source>
</evidence>
<evidence type="ECO:0000256" key="11">
    <source>
        <dbReference type="SAM" id="Coils"/>
    </source>
</evidence>
<gene>
    <name evidence="12" type="ORF">MMEN_LOCUS21610</name>
</gene>
<evidence type="ECO:0000313" key="13">
    <source>
        <dbReference type="Proteomes" id="UP000677803"/>
    </source>
</evidence>
<evidence type="ECO:0000256" key="2">
    <source>
        <dbReference type="ARBA" id="ARBA00006875"/>
    </source>
</evidence>
<keyword evidence="3" id="KW-0963">Cytoplasm</keyword>
<organism evidence="12 13">
    <name type="scientific">Menidia menidia</name>
    <name type="common">Atlantic silverside</name>
    <dbReference type="NCBI Taxonomy" id="238744"/>
    <lineage>
        <taxon>Eukaryota</taxon>
        <taxon>Metazoa</taxon>
        <taxon>Chordata</taxon>
        <taxon>Craniata</taxon>
        <taxon>Vertebrata</taxon>
        <taxon>Euteleostomi</taxon>
        <taxon>Actinopterygii</taxon>
        <taxon>Neopterygii</taxon>
        <taxon>Teleostei</taxon>
        <taxon>Neoteleostei</taxon>
        <taxon>Acanthomorphata</taxon>
        <taxon>Ovalentaria</taxon>
        <taxon>Atherinomorphae</taxon>
        <taxon>Atheriniformes</taxon>
        <taxon>Atherinopsidae</taxon>
        <taxon>Menidiinae</taxon>
        <taxon>Menidia</taxon>
    </lineage>
</organism>
<dbReference type="Pfam" id="PF05914">
    <property type="entry name" value="RIB43A"/>
    <property type="match status" value="1"/>
</dbReference>